<organism evidence="1 2">
    <name type="scientific">Racocetra fulgida</name>
    <dbReference type="NCBI Taxonomy" id="60492"/>
    <lineage>
        <taxon>Eukaryota</taxon>
        <taxon>Fungi</taxon>
        <taxon>Fungi incertae sedis</taxon>
        <taxon>Mucoromycota</taxon>
        <taxon>Glomeromycotina</taxon>
        <taxon>Glomeromycetes</taxon>
        <taxon>Diversisporales</taxon>
        <taxon>Gigasporaceae</taxon>
        <taxon>Racocetra</taxon>
    </lineage>
</organism>
<evidence type="ECO:0000313" key="1">
    <source>
        <dbReference type="EMBL" id="CAG8605592.1"/>
    </source>
</evidence>
<feature type="non-terminal residue" evidence="1">
    <location>
        <position position="328"/>
    </location>
</feature>
<evidence type="ECO:0000313" key="2">
    <source>
        <dbReference type="Proteomes" id="UP000789396"/>
    </source>
</evidence>
<keyword evidence="2" id="KW-1185">Reference proteome</keyword>
<gene>
    <name evidence="1" type="ORF">RFULGI_LOCUS6774</name>
</gene>
<accession>A0A9N9GH17</accession>
<protein>
    <submittedName>
        <fullName evidence="1">239_t:CDS:1</fullName>
    </submittedName>
</protein>
<name>A0A9N9GH17_9GLOM</name>
<reference evidence="1" key="1">
    <citation type="submission" date="2021-06" db="EMBL/GenBank/DDBJ databases">
        <authorList>
            <person name="Kallberg Y."/>
            <person name="Tangrot J."/>
            <person name="Rosling A."/>
        </authorList>
    </citation>
    <scope>NUCLEOTIDE SEQUENCE</scope>
    <source>
        <strain evidence="1">IN212</strain>
    </source>
</reference>
<sequence>YTYNIIKEGQYPPATYLKYTQRKNGFQIPDNYEVESILKSFGNLTSTGQNNRAKKIANSIHTIFDQIANKNCHLEDEPTLKSIEFDINYKSFYFDVNEKSNEDNKYKARAVVKACNKSQITYEGYRTLASISYDLPREWKVSLERKDITDEINKAISILTINLASPILDDSINSEIHINDTEIINNMQSIIGIDKLQQPKSYTTILYSSNEKYETLYIALQHLIVKLKKFKEDGLNDNQDPNTDATQFSKDARKWLYEFLESDFYQTSDKTPYIHVLVYHVLELMHIHHKFGLAAFSCSAVEKKNHQQVSFFLKKQQKMEEMEINQQL</sequence>
<proteinExistence type="predicted"/>
<dbReference type="AlphaFoldDB" id="A0A9N9GH17"/>
<comment type="caution">
    <text evidence="1">The sequence shown here is derived from an EMBL/GenBank/DDBJ whole genome shotgun (WGS) entry which is preliminary data.</text>
</comment>
<dbReference type="Proteomes" id="UP000789396">
    <property type="component" value="Unassembled WGS sequence"/>
</dbReference>
<dbReference type="EMBL" id="CAJVPZ010009145">
    <property type="protein sequence ID" value="CAG8605592.1"/>
    <property type="molecule type" value="Genomic_DNA"/>
</dbReference>
<dbReference type="OrthoDB" id="2351976at2759"/>